<name>A0AAD7AJN6_9AGAR</name>
<dbReference type="Proteomes" id="UP001218218">
    <property type="component" value="Unassembled WGS sequence"/>
</dbReference>
<sequence length="247" mass="26592">MPGKAWRRGMRARSTAEGARRCSGGSCCSILLFHFFRAPHAPVDGVLLCRAIVLPHDPFRRIEFACSPENAAFHKMRCAPNPRANHRHGAICPLCGAHIQPQRLAQPAHPILCDAQAFTPTPGHKRVSRSGEEVVALADATAGLARGRGVVPLLFNDLVEDVRVCHLHEVFCVNLVLADAAAAVFAGGDLDVFFADHAQSPFAEGSVHVVAAVGRLQHGGRVQRAALRGFGPSVVAQHGRTRRRCHV</sequence>
<evidence type="ECO:0000313" key="2">
    <source>
        <dbReference type="Proteomes" id="UP001218218"/>
    </source>
</evidence>
<reference evidence="1" key="1">
    <citation type="submission" date="2023-03" db="EMBL/GenBank/DDBJ databases">
        <title>Massive genome expansion in bonnet fungi (Mycena s.s.) driven by repeated elements and novel gene families across ecological guilds.</title>
        <authorList>
            <consortium name="Lawrence Berkeley National Laboratory"/>
            <person name="Harder C.B."/>
            <person name="Miyauchi S."/>
            <person name="Viragh M."/>
            <person name="Kuo A."/>
            <person name="Thoen E."/>
            <person name="Andreopoulos B."/>
            <person name="Lu D."/>
            <person name="Skrede I."/>
            <person name="Drula E."/>
            <person name="Henrissat B."/>
            <person name="Morin E."/>
            <person name="Kohler A."/>
            <person name="Barry K."/>
            <person name="LaButti K."/>
            <person name="Morin E."/>
            <person name="Salamov A."/>
            <person name="Lipzen A."/>
            <person name="Mereny Z."/>
            <person name="Hegedus B."/>
            <person name="Baldrian P."/>
            <person name="Stursova M."/>
            <person name="Weitz H."/>
            <person name="Taylor A."/>
            <person name="Grigoriev I.V."/>
            <person name="Nagy L.G."/>
            <person name="Martin F."/>
            <person name="Kauserud H."/>
        </authorList>
    </citation>
    <scope>NUCLEOTIDE SEQUENCE</scope>
    <source>
        <strain evidence="1">CBHHK002</strain>
    </source>
</reference>
<proteinExistence type="predicted"/>
<gene>
    <name evidence="1" type="ORF">DFH08DRAFT_846814</name>
</gene>
<organism evidence="1 2">
    <name type="scientific">Mycena albidolilacea</name>
    <dbReference type="NCBI Taxonomy" id="1033008"/>
    <lineage>
        <taxon>Eukaryota</taxon>
        <taxon>Fungi</taxon>
        <taxon>Dikarya</taxon>
        <taxon>Basidiomycota</taxon>
        <taxon>Agaricomycotina</taxon>
        <taxon>Agaricomycetes</taxon>
        <taxon>Agaricomycetidae</taxon>
        <taxon>Agaricales</taxon>
        <taxon>Marasmiineae</taxon>
        <taxon>Mycenaceae</taxon>
        <taxon>Mycena</taxon>
    </lineage>
</organism>
<keyword evidence="2" id="KW-1185">Reference proteome</keyword>
<comment type="caution">
    <text evidence="1">The sequence shown here is derived from an EMBL/GenBank/DDBJ whole genome shotgun (WGS) entry which is preliminary data.</text>
</comment>
<evidence type="ECO:0000313" key="1">
    <source>
        <dbReference type="EMBL" id="KAJ7359720.1"/>
    </source>
</evidence>
<protein>
    <submittedName>
        <fullName evidence="1">Uncharacterized protein</fullName>
    </submittedName>
</protein>
<dbReference type="AlphaFoldDB" id="A0AAD7AJN6"/>
<accession>A0AAD7AJN6</accession>
<dbReference type="EMBL" id="JARIHO010000006">
    <property type="protein sequence ID" value="KAJ7359720.1"/>
    <property type="molecule type" value="Genomic_DNA"/>
</dbReference>